<feature type="domain" description="UPA" evidence="1">
    <location>
        <begin position="40"/>
        <end position="94"/>
    </location>
</feature>
<name>A0ABV0QQD6_9TELE</name>
<dbReference type="InterPro" id="IPR033772">
    <property type="entry name" value="UPA"/>
</dbReference>
<dbReference type="Proteomes" id="UP001434883">
    <property type="component" value="Unassembled WGS sequence"/>
</dbReference>
<evidence type="ECO:0000259" key="1">
    <source>
        <dbReference type="Pfam" id="PF17217"/>
    </source>
</evidence>
<sequence>MSVEEESTSCYCLMDLTSCHLLLDQPGSYALVGEPLTQAAVKRLKLAVFGSVELGSLNYSLRVYCVDDTPHAFQPAHEMRKRMKHDLQDKAVTLCGKN</sequence>
<accession>A0ABV0QQD6</accession>
<protein>
    <recommendedName>
        <fullName evidence="1">UPA domain-containing protein</fullName>
    </recommendedName>
</protein>
<comment type="caution">
    <text evidence="2">The sequence shown here is derived from an EMBL/GenBank/DDBJ whole genome shotgun (WGS) entry which is preliminary data.</text>
</comment>
<evidence type="ECO:0000313" key="2">
    <source>
        <dbReference type="EMBL" id="MEQ2198026.1"/>
    </source>
</evidence>
<reference evidence="2 3" key="1">
    <citation type="submission" date="2021-06" db="EMBL/GenBank/DDBJ databases">
        <authorList>
            <person name="Palmer J.M."/>
        </authorList>
    </citation>
    <scope>NUCLEOTIDE SEQUENCE [LARGE SCALE GENOMIC DNA]</scope>
    <source>
        <strain evidence="2 3">XC_2019</strain>
        <tissue evidence="2">Muscle</tissue>
    </source>
</reference>
<dbReference type="Pfam" id="PF17217">
    <property type="entry name" value="UPA"/>
    <property type="match status" value="1"/>
</dbReference>
<keyword evidence="3" id="KW-1185">Reference proteome</keyword>
<evidence type="ECO:0000313" key="3">
    <source>
        <dbReference type="Proteomes" id="UP001434883"/>
    </source>
</evidence>
<gene>
    <name evidence="2" type="ORF">XENOCAPTIV_006527</name>
</gene>
<dbReference type="EMBL" id="JAHRIN010018530">
    <property type="protein sequence ID" value="MEQ2198026.1"/>
    <property type="molecule type" value="Genomic_DNA"/>
</dbReference>
<proteinExistence type="predicted"/>
<organism evidence="2 3">
    <name type="scientific">Xenoophorus captivus</name>
    <dbReference type="NCBI Taxonomy" id="1517983"/>
    <lineage>
        <taxon>Eukaryota</taxon>
        <taxon>Metazoa</taxon>
        <taxon>Chordata</taxon>
        <taxon>Craniata</taxon>
        <taxon>Vertebrata</taxon>
        <taxon>Euteleostomi</taxon>
        <taxon>Actinopterygii</taxon>
        <taxon>Neopterygii</taxon>
        <taxon>Teleostei</taxon>
        <taxon>Neoteleostei</taxon>
        <taxon>Acanthomorphata</taxon>
        <taxon>Ovalentaria</taxon>
        <taxon>Atherinomorphae</taxon>
        <taxon>Cyprinodontiformes</taxon>
        <taxon>Goodeidae</taxon>
        <taxon>Xenoophorus</taxon>
    </lineage>
</organism>